<sequence>MPTGYTPIYRVMRNGIDITGRFNDRTTQIKVDLTAGGGEGDICTIMLDDRDWRIVRPYPGENISLWLGYQEVGLAYMGSFEIDDVTFLGKPRSIQLTGLSTGLRDIQKSPQIANFDNKTVGDILGQMAGQTGISTAISGGLASQKIPFKNQVVSNLHMIHELERIYGAVAKIADGKLVFAPRDSTESVSGIALPTLVLLPEHFGDWSVRYSSKSEFAGVKAAYWDKDQHIRQWVNSAIPGADNGAEHFTIGNVFNSVEEATAAAASKGEALKRSEVYAVFDLAKGDPWVRDQQTLLVSGMRDGINGSYVVDKATHTYVRSTGIRTNLECRAPGDGADYSDRAEEWFLKPLPGEPMGSVIPDGTFNGPF</sequence>
<evidence type="ECO:0000313" key="1">
    <source>
        <dbReference type="EMBL" id="SHH06705.1"/>
    </source>
</evidence>
<organism evidence="1 2">
    <name type="scientific">Bradyrhizobium erythrophlei</name>
    <dbReference type="NCBI Taxonomy" id="1437360"/>
    <lineage>
        <taxon>Bacteria</taxon>
        <taxon>Pseudomonadati</taxon>
        <taxon>Pseudomonadota</taxon>
        <taxon>Alphaproteobacteria</taxon>
        <taxon>Hyphomicrobiales</taxon>
        <taxon>Nitrobacteraceae</taxon>
        <taxon>Bradyrhizobium</taxon>
    </lineage>
</organism>
<accession>A0A1M5PXU2</accession>
<protein>
    <submittedName>
        <fullName evidence="1">Phage protein D</fullName>
    </submittedName>
</protein>
<dbReference type="Proteomes" id="UP000189796">
    <property type="component" value="Chromosome I"/>
</dbReference>
<reference evidence="1 2" key="1">
    <citation type="submission" date="2016-11" db="EMBL/GenBank/DDBJ databases">
        <authorList>
            <person name="Jaros S."/>
            <person name="Januszkiewicz K."/>
            <person name="Wedrychowicz H."/>
        </authorList>
    </citation>
    <scope>NUCLEOTIDE SEQUENCE [LARGE SCALE GENOMIC DNA]</scope>
    <source>
        <strain evidence="1 2">GAS138</strain>
    </source>
</reference>
<dbReference type="AlphaFoldDB" id="A0A1M5PXU2"/>
<name>A0A1M5PXU2_9BRAD</name>
<dbReference type="SUPFAM" id="SSF69279">
    <property type="entry name" value="Phage tail proteins"/>
    <property type="match status" value="1"/>
</dbReference>
<proteinExistence type="predicted"/>
<gene>
    <name evidence="1" type="ORF">SAMN05443248_3562</name>
</gene>
<evidence type="ECO:0000313" key="2">
    <source>
        <dbReference type="Proteomes" id="UP000189796"/>
    </source>
</evidence>
<dbReference type="EMBL" id="LT670817">
    <property type="protein sequence ID" value="SHH06705.1"/>
    <property type="molecule type" value="Genomic_DNA"/>
</dbReference>